<evidence type="ECO:0000259" key="2">
    <source>
        <dbReference type="Pfam" id="PF12146"/>
    </source>
</evidence>
<dbReference type="Proteomes" id="UP001549146">
    <property type="component" value="Unassembled WGS sequence"/>
</dbReference>
<accession>A0ABV2LVD1</accession>
<proteinExistence type="predicted"/>
<dbReference type="InterPro" id="IPR022742">
    <property type="entry name" value="Hydrolase_4"/>
</dbReference>
<dbReference type="PANTHER" id="PTHR12277">
    <property type="entry name" value="ALPHA/BETA HYDROLASE DOMAIN-CONTAINING PROTEIN"/>
    <property type="match status" value="1"/>
</dbReference>
<reference evidence="3 4" key="1">
    <citation type="submission" date="2024-06" db="EMBL/GenBank/DDBJ databases">
        <title>Genomic Encyclopedia of Type Strains, Phase IV (KMG-IV): sequencing the most valuable type-strain genomes for metagenomic binning, comparative biology and taxonomic classification.</title>
        <authorList>
            <person name="Goeker M."/>
        </authorList>
    </citation>
    <scope>NUCLEOTIDE SEQUENCE [LARGE SCALE GENOMIC DNA]</scope>
    <source>
        <strain evidence="3 4">DSM 29388</strain>
    </source>
</reference>
<gene>
    <name evidence="3" type="ORF">ABID46_001668</name>
</gene>
<dbReference type="Gene3D" id="3.40.50.1820">
    <property type="entry name" value="alpha/beta hydrolase"/>
    <property type="match status" value="1"/>
</dbReference>
<dbReference type="SUPFAM" id="SSF53474">
    <property type="entry name" value="alpha/beta-Hydrolases"/>
    <property type="match status" value="1"/>
</dbReference>
<organism evidence="3 4">
    <name type="scientific">Moheibacter stercoris</name>
    <dbReference type="NCBI Taxonomy" id="1628251"/>
    <lineage>
        <taxon>Bacteria</taxon>
        <taxon>Pseudomonadati</taxon>
        <taxon>Bacteroidota</taxon>
        <taxon>Flavobacteriia</taxon>
        <taxon>Flavobacteriales</taxon>
        <taxon>Weeksellaceae</taxon>
        <taxon>Moheibacter</taxon>
    </lineage>
</organism>
<evidence type="ECO:0000313" key="4">
    <source>
        <dbReference type="Proteomes" id="UP001549146"/>
    </source>
</evidence>
<keyword evidence="1" id="KW-0812">Transmembrane</keyword>
<dbReference type="PANTHER" id="PTHR12277:SF81">
    <property type="entry name" value="PROTEIN ABHD13"/>
    <property type="match status" value="1"/>
</dbReference>
<name>A0ABV2LVD1_9FLAO</name>
<comment type="caution">
    <text evidence="3">The sequence shown here is derived from an EMBL/GenBank/DDBJ whole genome shotgun (WGS) entry which is preliminary data.</text>
</comment>
<evidence type="ECO:0000313" key="3">
    <source>
        <dbReference type="EMBL" id="MET3732084.1"/>
    </source>
</evidence>
<keyword evidence="1" id="KW-1133">Transmembrane helix</keyword>
<evidence type="ECO:0000256" key="1">
    <source>
        <dbReference type="SAM" id="Phobius"/>
    </source>
</evidence>
<feature type="domain" description="Serine aminopeptidase S33" evidence="2">
    <location>
        <begin position="71"/>
        <end position="185"/>
    </location>
</feature>
<keyword evidence="4" id="KW-1185">Reference proteome</keyword>
<dbReference type="InterPro" id="IPR029058">
    <property type="entry name" value="AB_hydrolase_fold"/>
</dbReference>
<sequence length="265" mass="30782">MKKIPLYISMGIVGIFLTLALLLYYNQEKIIFFPTKTPSDFNYNFNSDFEEIYLTTPDSKKLHALYFKVDTPKGVVYYLHGNSGNLEGWGDVAQVYLDLNYNVFILDYRGFGKSEGQIENEEQFFQDAQLGYDFLKNNFAENQIVVVGYSIGTAPASFIAYKNSPQQLILNSPFYNLKTVAKTHYPFIPRFLLKYSFDNQYYVSQTNVPISIYHGNQDKVLFYEDHSKIKDKLKPTDRYITLENQGHQAMNENSVYREDLKTLLP</sequence>
<keyword evidence="1" id="KW-0472">Membrane</keyword>
<dbReference type="Pfam" id="PF12146">
    <property type="entry name" value="Hydrolase_4"/>
    <property type="match status" value="1"/>
</dbReference>
<dbReference type="RefSeq" id="WP_354508955.1">
    <property type="nucleotide sequence ID" value="NZ_JBEPMO010000008.1"/>
</dbReference>
<feature type="transmembrane region" description="Helical" evidence="1">
    <location>
        <begin position="6"/>
        <end position="25"/>
    </location>
</feature>
<dbReference type="EMBL" id="JBEPMO010000008">
    <property type="protein sequence ID" value="MET3732084.1"/>
    <property type="molecule type" value="Genomic_DNA"/>
</dbReference>
<protein>
    <submittedName>
        <fullName evidence="3">Pimeloyl-ACP methyl ester carboxylesterase</fullName>
    </submittedName>
</protein>